<accession>A0ABR1VH11</accession>
<proteinExistence type="predicted"/>
<dbReference type="RefSeq" id="XP_066664336.1">
    <property type="nucleotide sequence ID" value="XM_066815046.1"/>
</dbReference>
<name>A0ABR1VH11_9PEZI</name>
<organism evidence="1 2">
    <name type="scientific">Apiospora hydei</name>
    <dbReference type="NCBI Taxonomy" id="1337664"/>
    <lineage>
        <taxon>Eukaryota</taxon>
        <taxon>Fungi</taxon>
        <taxon>Dikarya</taxon>
        <taxon>Ascomycota</taxon>
        <taxon>Pezizomycotina</taxon>
        <taxon>Sordariomycetes</taxon>
        <taxon>Xylariomycetidae</taxon>
        <taxon>Amphisphaeriales</taxon>
        <taxon>Apiosporaceae</taxon>
        <taxon>Apiospora</taxon>
    </lineage>
</organism>
<reference evidence="1 2" key="1">
    <citation type="submission" date="2023-01" db="EMBL/GenBank/DDBJ databases">
        <title>Analysis of 21 Apiospora genomes using comparative genomics revels a genus with tremendous synthesis potential of carbohydrate active enzymes and secondary metabolites.</title>
        <authorList>
            <person name="Sorensen T."/>
        </authorList>
    </citation>
    <scope>NUCLEOTIDE SEQUENCE [LARGE SCALE GENOMIC DNA]</scope>
    <source>
        <strain evidence="1 2">CBS 114990</strain>
    </source>
</reference>
<gene>
    <name evidence="1" type="ORF">PG997_010731</name>
</gene>
<keyword evidence="2" id="KW-1185">Reference proteome</keyword>
<dbReference type="EMBL" id="JAQQWN010000008">
    <property type="protein sequence ID" value="KAK8070528.1"/>
    <property type="molecule type" value="Genomic_DNA"/>
</dbReference>
<evidence type="ECO:0000313" key="1">
    <source>
        <dbReference type="EMBL" id="KAK8070528.1"/>
    </source>
</evidence>
<sequence length="75" mass="8109">MPSSQEIADNGDDIFLQSMKARATTFTRQKGVEKHAATTHVGTTRHVLCRGHATGTEAGMKAHLKAGHQRSHEAT</sequence>
<evidence type="ECO:0000313" key="2">
    <source>
        <dbReference type="Proteomes" id="UP001433268"/>
    </source>
</evidence>
<protein>
    <submittedName>
        <fullName evidence="1">Uncharacterized protein</fullName>
    </submittedName>
</protein>
<dbReference type="GeneID" id="92048106"/>
<dbReference type="Proteomes" id="UP001433268">
    <property type="component" value="Unassembled WGS sequence"/>
</dbReference>
<comment type="caution">
    <text evidence="1">The sequence shown here is derived from an EMBL/GenBank/DDBJ whole genome shotgun (WGS) entry which is preliminary data.</text>
</comment>